<keyword evidence="1" id="KW-0678">Repressor</keyword>
<dbReference type="GO" id="GO:0003677">
    <property type="term" value="F:DNA binding"/>
    <property type="evidence" value="ECO:0007669"/>
    <property type="project" value="UniProtKB-KW"/>
</dbReference>
<evidence type="ECO:0000259" key="4">
    <source>
        <dbReference type="PROSITE" id="PS51000"/>
    </source>
</evidence>
<dbReference type="PRINTS" id="PR00037">
    <property type="entry name" value="HTHLACR"/>
</dbReference>
<dbReference type="PANTHER" id="PTHR30363:SF4">
    <property type="entry name" value="GLYCEROL-3-PHOSPHATE REGULON REPRESSOR"/>
    <property type="match status" value="1"/>
</dbReference>
<dbReference type="Gene3D" id="1.10.10.10">
    <property type="entry name" value="Winged helix-like DNA-binding domain superfamily/Winged helix DNA-binding domain"/>
    <property type="match status" value="1"/>
</dbReference>
<dbReference type="InterPro" id="IPR036390">
    <property type="entry name" value="WH_DNA-bd_sf"/>
</dbReference>
<proteinExistence type="predicted"/>
<keyword evidence="5" id="KW-0238">DNA-binding</keyword>
<dbReference type="SUPFAM" id="SSF46785">
    <property type="entry name" value="Winged helix' DNA-binding domain"/>
    <property type="match status" value="1"/>
</dbReference>
<keyword evidence="3" id="KW-0804">Transcription</keyword>
<dbReference type="SMART" id="SM01134">
    <property type="entry name" value="DeoRC"/>
    <property type="match status" value="1"/>
</dbReference>
<evidence type="ECO:0000256" key="1">
    <source>
        <dbReference type="ARBA" id="ARBA00022491"/>
    </source>
</evidence>
<dbReference type="InterPro" id="IPR037171">
    <property type="entry name" value="NagB/RpiA_transferase-like"/>
</dbReference>
<gene>
    <name evidence="5" type="ORF">PQU95_14975</name>
</gene>
<dbReference type="InterPro" id="IPR001034">
    <property type="entry name" value="DeoR_HTH"/>
</dbReference>
<evidence type="ECO:0000256" key="2">
    <source>
        <dbReference type="ARBA" id="ARBA00023015"/>
    </source>
</evidence>
<protein>
    <submittedName>
        <fullName evidence="5">DeoR/GlpR family DNA-binding transcription regulator</fullName>
    </submittedName>
</protein>
<dbReference type="Pfam" id="PF00455">
    <property type="entry name" value="DeoRC"/>
    <property type="match status" value="1"/>
</dbReference>
<dbReference type="SUPFAM" id="SSF100950">
    <property type="entry name" value="NagB/RpiA/CoA transferase-like"/>
    <property type="match status" value="1"/>
</dbReference>
<dbReference type="Pfam" id="PF08220">
    <property type="entry name" value="HTH_DeoR"/>
    <property type="match status" value="1"/>
</dbReference>
<dbReference type="Proteomes" id="UP001219956">
    <property type="component" value="Unassembled WGS sequence"/>
</dbReference>
<reference evidence="5 6" key="1">
    <citation type="submission" date="2023-01" db="EMBL/GenBank/DDBJ databases">
        <title>Novel species of the genus Vogesella isolated from rivers.</title>
        <authorList>
            <person name="Lu H."/>
        </authorList>
    </citation>
    <scope>NUCLEOTIDE SEQUENCE [LARGE SCALE GENOMIC DNA]</scope>
    <source>
        <strain evidence="5 6">DC21W</strain>
    </source>
</reference>
<dbReference type="InterPro" id="IPR036388">
    <property type="entry name" value="WH-like_DNA-bd_sf"/>
</dbReference>
<evidence type="ECO:0000313" key="6">
    <source>
        <dbReference type="Proteomes" id="UP001219956"/>
    </source>
</evidence>
<name>A0ABT5J111_9NEIS</name>
<feature type="domain" description="HTH deoR-type" evidence="4">
    <location>
        <begin position="10"/>
        <end position="65"/>
    </location>
</feature>
<dbReference type="InterPro" id="IPR014036">
    <property type="entry name" value="DeoR-like_C"/>
</dbReference>
<accession>A0ABT5J111</accession>
<sequence>MTQPAPPGLPSDRQTYIRQRLQQDGRVVAAELAQTLGVSEDSIRRDLRELASSGICQRVYGGAIAMTPNTGNFSQRSHENIARKARLAAAAVQLLRAGQFVFLDSGTTNLEIARAIPDGLPLTIATNAIPIAAALLGRSALEVLVVGGRMDHRIGGTMGSSAMLEIQTLRPDICFLGTCSLDIELGVGTTLSEEAALKRELVRHSSQVVLCVTNEKLDTASPFSVAAMADIGQLVLEADAEPHKLQRLRDCGVPVLLARA</sequence>
<dbReference type="RefSeq" id="WP_272752753.1">
    <property type="nucleotide sequence ID" value="NZ_JAQQLF010000021.1"/>
</dbReference>
<keyword evidence="2" id="KW-0805">Transcription regulation</keyword>
<dbReference type="InterPro" id="IPR050313">
    <property type="entry name" value="Carb_Metab_HTH_regulators"/>
</dbReference>
<evidence type="ECO:0000313" key="5">
    <source>
        <dbReference type="EMBL" id="MDC7718510.1"/>
    </source>
</evidence>
<comment type="caution">
    <text evidence="5">The sequence shown here is derived from an EMBL/GenBank/DDBJ whole genome shotgun (WGS) entry which is preliminary data.</text>
</comment>
<dbReference type="PANTHER" id="PTHR30363">
    <property type="entry name" value="HTH-TYPE TRANSCRIPTIONAL REGULATOR SRLR-RELATED"/>
    <property type="match status" value="1"/>
</dbReference>
<dbReference type="EMBL" id="JAQQLF010000021">
    <property type="protein sequence ID" value="MDC7718510.1"/>
    <property type="molecule type" value="Genomic_DNA"/>
</dbReference>
<dbReference type="SMART" id="SM00420">
    <property type="entry name" value="HTH_DEOR"/>
    <property type="match status" value="1"/>
</dbReference>
<evidence type="ECO:0000256" key="3">
    <source>
        <dbReference type="ARBA" id="ARBA00023163"/>
    </source>
</evidence>
<keyword evidence="6" id="KW-1185">Reference proteome</keyword>
<organism evidence="5 6">
    <name type="scientific">Vogesella aquatica</name>
    <dbReference type="NCBI Taxonomy" id="2984206"/>
    <lineage>
        <taxon>Bacteria</taxon>
        <taxon>Pseudomonadati</taxon>
        <taxon>Pseudomonadota</taxon>
        <taxon>Betaproteobacteria</taxon>
        <taxon>Neisseriales</taxon>
        <taxon>Chromobacteriaceae</taxon>
        <taxon>Vogesella</taxon>
    </lineage>
</organism>
<dbReference type="PROSITE" id="PS51000">
    <property type="entry name" value="HTH_DEOR_2"/>
    <property type="match status" value="1"/>
</dbReference>